<dbReference type="GO" id="GO:0043565">
    <property type="term" value="F:sequence-specific DNA binding"/>
    <property type="evidence" value="ECO:0007669"/>
    <property type="project" value="InterPro"/>
</dbReference>
<keyword evidence="1" id="KW-0805">Transcription regulation</keyword>
<dbReference type="STRING" id="393003.SAMN05660461_5943"/>
<organism evidence="5 6">
    <name type="scientific">Chitinophaga ginsengisegetis</name>
    <dbReference type="NCBI Taxonomy" id="393003"/>
    <lineage>
        <taxon>Bacteria</taxon>
        <taxon>Pseudomonadati</taxon>
        <taxon>Bacteroidota</taxon>
        <taxon>Chitinophagia</taxon>
        <taxon>Chitinophagales</taxon>
        <taxon>Chitinophagaceae</taxon>
        <taxon>Chitinophaga</taxon>
    </lineage>
</organism>
<evidence type="ECO:0000256" key="3">
    <source>
        <dbReference type="ARBA" id="ARBA00023163"/>
    </source>
</evidence>
<dbReference type="SUPFAM" id="SSF46689">
    <property type="entry name" value="Homeodomain-like"/>
    <property type="match status" value="1"/>
</dbReference>
<keyword evidence="3" id="KW-0804">Transcription</keyword>
<dbReference type="GO" id="GO:0003700">
    <property type="term" value="F:DNA-binding transcription factor activity"/>
    <property type="evidence" value="ECO:0007669"/>
    <property type="project" value="InterPro"/>
</dbReference>
<sequence>MKTTESVEDFYKRLPRQVTSLQSTNNAGIGHFNVFSRESCSVVSPYSRRDFYKASLIIGRGKLYYADKWVQIDRPAMLFSNPVVPYSWEPESENQSGWYCLFTEGFIQHTERVESLRDSPLFKIGSNPIFFPEEAQLQEISVIFQKMMAEMASSYAQKYDVLRSYLHLLIHEAMKSNPAENFGAYANASARVSGLFLELLERQFPIDSPLASLSLKTPADYAHALSVHINHLNRSVKEATGKTTSEQIAARITKEAGALLQHTDWNIADIAYSLGFEYPSYFTNFFKKHTGMSPNQLRNMVV</sequence>
<evidence type="ECO:0000313" key="6">
    <source>
        <dbReference type="Proteomes" id="UP000190166"/>
    </source>
</evidence>
<dbReference type="Proteomes" id="UP000190166">
    <property type="component" value="Unassembled WGS sequence"/>
</dbReference>
<keyword evidence="2" id="KW-0238">DNA-binding</keyword>
<reference evidence="5 6" key="1">
    <citation type="submission" date="2017-02" db="EMBL/GenBank/DDBJ databases">
        <authorList>
            <person name="Peterson S.W."/>
        </authorList>
    </citation>
    <scope>NUCLEOTIDE SEQUENCE [LARGE SCALE GENOMIC DNA]</scope>
    <source>
        <strain evidence="5 6">DSM 18108</strain>
    </source>
</reference>
<dbReference type="RefSeq" id="WP_079473208.1">
    <property type="nucleotide sequence ID" value="NZ_FUZZ01000006.1"/>
</dbReference>
<dbReference type="PANTHER" id="PTHR43280:SF32">
    <property type="entry name" value="TRANSCRIPTIONAL REGULATORY PROTEIN"/>
    <property type="match status" value="1"/>
</dbReference>
<dbReference type="InterPro" id="IPR009057">
    <property type="entry name" value="Homeodomain-like_sf"/>
</dbReference>
<accession>A0A1T5PBQ5</accession>
<gene>
    <name evidence="5" type="ORF">SAMN05660461_5943</name>
</gene>
<keyword evidence="6" id="KW-1185">Reference proteome</keyword>
<dbReference type="PRINTS" id="PR00032">
    <property type="entry name" value="HTHARAC"/>
</dbReference>
<evidence type="ECO:0000256" key="1">
    <source>
        <dbReference type="ARBA" id="ARBA00023015"/>
    </source>
</evidence>
<dbReference type="SMART" id="SM00342">
    <property type="entry name" value="HTH_ARAC"/>
    <property type="match status" value="1"/>
</dbReference>
<dbReference type="InterPro" id="IPR018060">
    <property type="entry name" value="HTH_AraC"/>
</dbReference>
<dbReference type="Gene3D" id="1.10.10.60">
    <property type="entry name" value="Homeodomain-like"/>
    <property type="match status" value="1"/>
</dbReference>
<proteinExistence type="predicted"/>
<evidence type="ECO:0000313" key="5">
    <source>
        <dbReference type="EMBL" id="SKD10043.1"/>
    </source>
</evidence>
<dbReference type="PROSITE" id="PS01124">
    <property type="entry name" value="HTH_ARAC_FAMILY_2"/>
    <property type="match status" value="1"/>
</dbReference>
<feature type="domain" description="HTH araC/xylS-type" evidence="4">
    <location>
        <begin position="220"/>
        <end position="300"/>
    </location>
</feature>
<evidence type="ECO:0000259" key="4">
    <source>
        <dbReference type="PROSITE" id="PS01124"/>
    </source>
</evidence>
<protein>
    <submittedName>
        <fullName evidence="5">Helix-turn-helix domain-containing protein</fullName>
    </submittedName>
</protein>
<dbReference type="Pfam" id="PF12833">
    <property type="entry name" value="HTH_18"/>
    <property type="match status" value="1"/>
</dbReference>
<name>A0A1T5PBQ5_9BACT</name>
<dbReference type="EMBL" id="FUZZ01000006">
    <property type="protein sequence ID" value="SKD10043.1"/>
    <property type="molecule type" value="Genomic_DNA"/>
</dbReference>
<dbReference type="InterPro" id="IPR020449">
    <property type="entry name" value="Tscrpt_reg_AraC-type_HTH"/>
</dbReference>
<dbReference type="PANTHER" id="PTHR43280">
    <property type="entry name" value="ARAC-FAMILY TRANSCRIPTIONAL REGULATOR"/>
    <property type="match status" value="1"/>
</dbReference>
<dbReference type="AlphaFoldDB" id="A0A1T5PBQ5"/>
<evidence type="ECO:0000256" key="2">
    <source>
        <dbReference type="ARBA" id="ARBA00023125"/>
    </source>
</evidence>